<evidence type="ECO:0000313" key="4">
    <source>
        <dbReference type="Proteomes" id="UP000008206"/>
    </source>
</evidence>
<dbReference type="InterPro" id="IPR052893">
    <property type="entry name" value="TCS_response_regulator"/>
</dbReference>
<keyword evidence="1" id="KW-0597">Phosphoprotein</keyword>
<dbReference type="AlphaFoldDB" id="E0UKC8"/>
<keyword evidence="4" id="KW-1185">Reference proteome</keyword>
<dbReference type="EMBL" id="CP002198">
    <property type="protein sequence ID" value="ADN17009.1"/>
    <property type="molecule type" value="Genomic_DNA"/>
</dbReference>
<dbReference type="Gene3D" id="3.40.50.2300">
    <property type="match status" value="1"/>
</dbReference>
<dbReference type="OrthoDB" id="5510574at2"/>
<feature type="modified residue" description="4-aspartylphosphate" evidence="1">
    <location>
        <position position="69"/>
    </location>
</feature>
<accession>E0UKC8</accession>
<dbReference type="PANTHER" id="PTHR44520">
    <property type="entry name" value="RESPONSE REGULATOR RCP1-RELATED"/>
    <property type="match status" value="1"/>
</dbReference>
<organism evidence="3 4">
    <name type="scientific">Gloeothece verrucosa (strain PCC 7822)</name>
    <name type="common">Cyanothece sp. (strain PCC 7822)</name>
    <dbReference type="NCBI Taxonomy" id="497965"/>
    <lineage>
        <taxon>Bacteria</taxon>
        <taxon>Bacillati</taxon>
        <taxon>Cyanobacteriota</taxon>
        <taxon>Cyanophyceae</taxon>
        <taxon>Oscillatoriophycideae</taxon>
        <taxon>Chroococcales</taxon>
        <taxon>Aphanothecaceae</taxon>
        <taxon>Gloeothece</taxon>
        <taxon>Gloeothece verrucosa</taxon>
    </lineage>
</organism>
<evidence type="ECO:0000256" key="1">
    <source>
        <dbReference type="PROSITE-ProRule" id="PRU00169"/>
    </source>
</evidence>
<evidence type="ECO:0000259" key="2">
    <source>
        <dbReference type="PROSITE" id="PS50110"/>
    </source>
</evidence>
<proteinExistence type="predicted"/>
<gene>
    <name evidence="3" type="ordered locus">Cyan7822_5125</name>
</gene>
<dbReference type="GO" id="GO:0000160">
    <property type="term" value="P:phosphorelay signal transduction system"/>
    <property type="evidence" value="ECO:0007669"/>
    <property type="project" value="InterPro"/>
</dbReference>
<protein>
    <submittedName>
        <fullName evidence="3">Response regulator receiver protein</fullName>
    </submittedName>
</protein>
<dbReference type="SUPFAM" id="SSF52172">
    <property type="entry name" value="CheY-like"/>
    <property type="match status" value="1"/>
</dbReference>
<dbReference type="RefSeq" id="WP_013325047.1">
    <property type="nucleotide sequence ID" value="NC_014501.1"/>
</dbReference>
<dbReference type="InterPro" id="IPR001789">
    <property type="entry name" value="Sig_transdc_resp-reg_receiver"/>
</dbReference>
<dbReference type="Pfam" id="PF00072">
    <property type="entry name" value="Response_reg"/>
    <property type="match status" value="1"/>
</dbReference>
<dbReference type="InterPro" id="IPR011006">
    <property type="entry name" value="CheY-like_superfamily"/>
</dbReference>
<evidence type="ECO:0000313" key="3">
    <source>
        <dbReference type="EMBL" id="ADN17009.1"/>
    </source>
</evidence>
<dbReference type="SMART" id="SM00448">
    <property type="entry name" value="REC"/>
    <property type="match status" value="1"/>
</dbReference>
<dbReference type="PROSITE" id="PS50110">
    <property type="entry name" value="RESPONSE_REGULATORY"/>
    <property type="match status" value="1"/>
</dbReference>
<sequence>MTIHFTPSLLIIEDSDEDFMAFMRITKKLSLTYPVFRCTSADEALDSLRGTSHDDAPTETLRPSIILLDLNLPGMDGRELLQILEQDETLKKIPVVVFTTSSNPKDVDFCYQRGVKSYIVKPINVEQLKNTVKTFWDYWFDVVILPSAAESYFRL</sequence>
<dbReference type="STRING" id="497965.Cyan7822_5125"/>
<dbReference type="HOGENOM" id="CLU_000445_69_17_3"/>
<reference evidence="4" key="1">
    <citation type="journal article" date="2011" name="MBio">
        <title>Novel metabolic attributes of the genus Cyanothece, comprising a group of unicellular nitrogen-fixing Cyanobacteria.</title>
        <authorList>
            <person name="Bandyopadhyay A."/>
            <person name="Elvitigala T."/>
            <person name="Welsh E."/>
            <person name="Stockel J."/>
            <person name="Liberton M."/>
            <person name="Min H."/>
            <person name="Sherman L.A."/>
            <person name="Pakrasi H.B."/>
        </authorList>
    </citation>
    <scope>NUCLEOTIDE SEQUENCE [LARGE SCALE GENOMIC DNA]</scope>
    <source>
        <strain evidence="4">PCC 7822</strain>
    </source>
</reference>
<dbReference type="CDD" id="cd17557">
    <property type="entry name" value="REC_Rcp-like"/>
    <property type="match status" value="1"/>
</dbReference>
<feature type="domain" description="Response regulatory" evidence="2">
    <location>
        <begin position="8"/>
        <end position="136"/>
    </location>
</feature>
<dbReference type="PANTHER" id="PTHR44520:SF2">
    <property type="entry name" value="RESPONSE REGULATOR RCP1"/>
    <property type="match status" value="1"/>
</dbReference>
<dbReference type="eggNOG" id="COG0784">
    <property type="taxonomic scope" value="Bacteria"/>
</dbReference>
<name>E0UKC8_GLOV7</name>
<dbReference type="KEGG" id="cyj:Cyan7822_5125"/>
<dbReference type="Proteomes" id="UP000008206">
    <property type="component" value="Chromosome"/>
</dbReference>